<evidence type="ECO:0000313" key="9">
    <source>
        <dbReference type="EMBL" id="MBO9204049.1"/>
    </source>
</evidence>
<dbReference type="Pfam" id="PF14322">
    <property type="entry name" value="SusD-like_3"/>
    <property type="match status" value="1"/>
</dbReference>
<dbReference type="Pfam" id="PF07980">
    <property type="entry name" value="SusD_RagB"/>
    <property type="match status" value="1"/>
</dbReference>
<evidence type="ECO:0000256" key="1">
    <source>
        <dbReference type="ARBA" id="ARBA00004442"/>
    </source>
</evidence>
<proteinExistence type="inferred from homology"/>
<evidence type="ECO:0000259" key="8">
    <source>
        <dbReference type="Pfam" id="PF14322"/>
    </source>
</evidence>
<dbReference type="InterPro" id="IPR011990">
    <property type="entry name" value="TPR-like_helical_dom_sf"/>
</dbReference>
<keyword evidence="3 6" id="KW-0732">Signal</keyword>
<sequence length="664" mass="73309">MKNKLASFLFGAAAVVATAGTGCKKSFLEDMRSYEKFDETMFTSEALTGAYIDRTYKDFFNNYRTPTVTVTGLYDNNRSNSTDELGGTVTSYINPTTELKQASQADIYFGDQLKASVVNNSYTRIRFANFLIEKVNGGAAQVLSDDFKKTAKGQMYMFRALQYFDLVRVYGGVPIVTSVEAASADDEAIKIPRAKTSEVIAQIVADLDSAAILLPMKWANVSTDYGRFTAAGAMALKSRVLLTAASPLFNANWDNAGDDHWQKALDAGLQAEAALTTAGYGGSITTAKDWSEVTFKNDNSFNGEALIVMLLSNTTNTSTGLNSSWENSLRPKDYNGGGGIAAPQAMIDLFPLANGSRPTAVNGYNPTYFYENRDPRFYRTFAFSGAKWGVKTNPNKVAWLYRWKKNDAATSGTFYANNQTNSPAIVRKMSNPAADSSTFANSGTDIFDMRYAELLLNIAECYAAQGKITECVTYLAKIRKRVYPLSAAANFYGIGTPGDKYAALEACLYERRVELAYEGKRFWDMQRWMLYDDDGSIGDNTNQLLNIAKLNGTSRQGSYWEAKVNNDKDPLTAADRASIAVDPDASDFAAQITKLHTLFDAKFKVTPLDNPWDQVNKAGVSMLFRSNYYVSGLHSSPLGLNSWLTQTIGWQDYYGNMGTYDYRQ</sequence>
<dbReference type="EMBL" id="JAGHKO010000011">
    <property type="protein sequence ID" value="MBO9204049.1"/>
    <property type="molecule type" value="Genomic_DNA"/>
</dbReference>
<reference evidence="9 10" key="1">
    <citation type="submission" date="2021-03" db="EMBL/GenBank/DDBJ databases">
        <title>Assistant Professor.</title>
        <authorList>
            <person name="Huq M.A."/>
        </authorList>
    </citation>
    <scope>NUCLEOTIDE SEQUENCE [LARGE SCALE GENOMIC DNA]</scope>
    <source>
        <strain evidence="9 10">MAH-29</strain>
    </source>
</reference>
<gene>
    <name evidence="9" type="ORF">J7I42_27430</name>
</gene>
<dbReference type="Proteomes" id="UP000677244">
    <property type="component" value="Unassembled WGS sequence"/>
</dbReference>
<name>A0ABS3Z1L1_9BACT</name>
<evidence type="ECO:0000256" key="6">
    <source>
        <dbReference type="SAM" id="SignalP"/>
    </source>
</evidence>
<feature type="domain" description="SusD-like N-terminal" evidence="8">
    <location>
        <begin position="76"/>
        <end position="242"/>
    </location>
</feature>
<comment type="similarity">
    <text evidence="2">Belongs to the SusD family.</text>
</comment>
<dbReference type="RefSeq" id="WP_209142237.1">
    <property type="nucleotide sequence ID" value="NZ_JAGHKO010000011.1"/>
</dbReference>
<evidence type="ECO:0000259" key="7">
    <source>
        <dbReference type="Pfam" id="PF07980"/>
    </source>
</evidence>
<dbReference type="InterPro" id="IPR033985">
    <property type="entry name" value="SusD-like_N"/>
</dbReference>
<comment type="caution">
    <text evidence="9">The sequence shown here is derived from an EMBL/GenBank/DDBJ whole genome shotgun (WGS) entry which is preliminary data.</text>
</comment>
<keyword evidence="4" id="KW-0472">Membrane</keyword>
<organism evidence="9 10">
    <name type="scientific">Niastella soli</name>
    <dbReference type="NCBI Taxonomy" id="2821487"/>
    <lineage>
        <taxon>Bacteria</taxon>
        <taxon>Pseudomonadati</taxon>
        <taxon>Bacteroidota</taxon>
        <taxon>Chitinophagia</taxon>
        <taxon>Chitinophagales</taxon>
        <taxon>Chitinophagaceae</taxon>
        <taxon>Niastella</taxon>
    </lineage>
</organism>
<evidence type="ECO:0000256" key="5">
    <source>
        <dbReference type="ARBA" id="ARBA00023237"/>
    </source>
</evidence>
<keyword evidence="10" id="KW-1185">Reference proteome</keyword>
<dbReference type="Gene3D" id="1.25.40.390">
    <property type="match status" value="1"/>
</dbReference>
<feature type="domain" description="RagB/SusD" evidence="7">
    <location>
        <begin position="314"/>
        <end position="568"/>
    </location>
</feature>
<evidence type="ECO:0000313" key="10">
    <source>
        <dbReference type="Proteomes" id="UP000677244"/>
    </source>
</evidence>
<dbReference type="PROSITE" id="PS51257">
    <property type="entry name" value="PROKAR_LIPOPROTEIN"/>
    <property type="match status" value="1"/>
</dbReference>
<dbReference type="InterPro" id="IPR012944">
    <property type="entry name" value="SusD_RagB_dom"/>
</dbReference>
<evidence type="ECO:0000256" key="2">
    <source>
        <dbReference type="ARBA" id="ARBA00006275"/>
    </source>
</evidence>
<protein>
    <submittedName>
        <fullName evidence="9">RagB/SusD family nutrient uptake outer membrane protein</fullName>
    </submittedName>
</protein>
<comment type="subcellular location">
    <subcellularLocation>
        <location evidence="1">Cell outer membrane</location>
    </subcellularLocation>
</comment>
<evidence type="ECO:0000256" key="3">
    <source>
        <dbReference type="ARBA" id="ARBA00022729"/>
    </source>
</evidence>
<dbReference type="SUPFAM" id="SSF48452">
    <property type="entry name" value="TPR-like"/>
    <property type="match status" value="1"/>
</dbReference>
<feature type="chain" id="PRO_5045093443" evidence="6">
    <location>
        <begin position="20"/>
        <end position="664"/>
    </location>
</feature>
<keyword evidence="5" id="KW-0998">Cell outer membrane</keyword>
<feature type="signal peptide" evidence="6">
    <location>
        <begin position="1"/>
        <end position="19"/>
    </location>
</feature>
<accession>A0ABS3Z1L1</accession>
<evidence type="ECO:0000256" key="4">
    <source>
        <dbReference type="ARBA" id="ARBA00023136"/>
    </source>
</evidence>